<evidence type="ECO:0000313" key="2">
    <source>
        <dbReference type="EMBL" id="PHK94129.1"/>
    </source>
</evidence>
<dbReference type="InterPro" id="IPR003593">
    <property type="entry name" value="AAA+_ATPase"/>
</dbReference>
<dbReference type="AlphaFoldDB" id="A0A2C7A802"/>
<dbReference type="SMART" id="SM00382">
    <property type="entry name" value="AAA"/>
    <property type="match status" value="1"/>
</dbReference>
<dbReference type="InterPro" id="IPR003959">
    <property type="entry name" value="ATPase_AAA_core"/>
</dbReference>
<proteinExistence type="predicted"/>
<name>A0A2C7A802_9PROT</name>
<dbReference type="OrthoDB" id="5297432at2"/>
<dbReference type="PANTHER" id="PTHR43718:SF2">
    <property type="entry name" value="LON PROTEASE HOMOLOG, MITOCHONDRIAL"/>
    <property type="match status" value="1"/>
</dbReference>
<dbReference type="GO" id="GO:0007005">
    <property type="term" value="P:mitochondrion organization"/>
    <property type="evidence" value="ECO:0007669"/>
    <property type="project" value="TreeGrafter"/>
</dbReference>
<evidence type="ECO:0000313" key="3">
    <source>
        <dbReference type="Proteomes" id="UP000223527"/>
    </source>
</evidence>
<dbReference type="EMBL" id="PDNU01000031">
    <property type="protein sequence ID" value="PHK94129.1"/>
    <property type="molecule type" value="Genomic_DNA"/>
</dbReference>
<dbReference type="GO" id="GO:0005524">
    <property type="term" value="F:ATP binding"/>
    <property type="evidence" value="ECO:0007669"/>
    <property type="project" value="InterPro"/>
</dbReference>
<organism evidence="2 3">
    <name type="scientific">Teichococcus rhizosphaerae</name>
    <dbReference type="NCBI Taxonomy" id="1335062"/>
    <lineage>
        <taxon>Bacteria</taxon>
        <taxon>Pseudomonadati</taxon>
        <taxon>Pseudomonadota</taxon>
        <taxon>Alphaproteobacteria</taxon>
        <taxon>Acetobacterales</taxon>
        <taxon>Roseomonadaceae</taxon>
        <taxon>Roseomonas</taxon>
    </lineage>
</organism>
<keyword evidence="3" id="KW-1185">Reference proteome</keyword>
<dbReference type="Proteomes" id="UP000223527">
    <property type="component" value="Unassembled WGS sequence"/>
</dbReference>
<dbReference type="InterPro" id="IPR027065">
    <property type="entry name" value="Lon_Prtase"/>
</dbReference>
<dbReference type="GO" id="GO:0004252">
    <property type="term" value="F:serine-type endopeptidase activity"/>
    <property type="evidence" value="ECO:0007669"/>
    <property type="project" value="InterPro"/>
</dbReference>
<dbReference type="InterPro" id="IPR027417">
    <property type="entry name" value="P-loop_NTPase"/>
</dbReference>
<protein>
    <recommendedName>
        <fullName evidence="1">AAA+ ATPase domain-containing protein</fullName>
    </recommendedName>
</protein>
<evidence type="ECO:0000259" key="1">
    <source>
        <dbReference type="SMART" id="SM00382"/>
    </source>
</evidence>
<dbReference type="GO" id="GO:0016887">
    <property type="term" value="F:ATP hydrolysis activity"/>
    <property type="evidence" value="ECO:0007669"/>
    <property type="project" value="InterPro"/>
</dbReference>
<dbReference type="GO" id="GO:0003697">
    <property type="term" value="F:single-stranded DNA binding"/>
    <property type="evidence" value="ECO:0007669"/>
    <property type="project" value="TreeGrafter"/>
</dbReference>
<accession>A0A2C7A802</accession>
<feature type="domain" description="AAA+ ATPase" evidence="1">
    <location>
        <begin position="304"/>
        <end position="458"/>
    </location>
</feature>
<sequence>MAMSDDIGEGLEVEAYDGETEAAAEAVARRPWLTWTADQVRARDPLTLWRLLPPGAMWDRFRPVLDEMRLSVAALLARAEAAQPGGEYESEVTVARLGDATGWRRCARLARQVTQGGGGDRGPVAHQRAVDLRATCFWVAIAQGDSWSRIPLLSMLADVDYADRPEHYAELLSQLATELPDTPDPTTGAIALGLPRPDPVGGAKPGSAPARPTGAEALRAALDDAAASPGWARVIVGPFDPASLPSHLRRYGEALAKPLRVREWPDPERLREQLLAEFPWCHEAVDRICSDLSLARRIGGQAVRLAPTVLIGRPGAGKSRLALRLAELVSAGHGPRYTTATGAGMSDNRFLAGTAKGWATAEPGWVAKSLAETRFANPTLVVDELDKVGGNEMNGRPQHTLISLTEPSTAKRVTDEGLGAVLDTSRCTWLFTANDRRGIDPVLRARLRFLEVPLPRPEDYAVLLHGICRDLAKEFGGAGTDVLPELMPEVADALESGFRSGRLSARGLAKLVRRAIEGAAEAEAAQPRH</sequence>
<reference evidence="2 3" key="1">
    <citation type="submission" date="2017-10" db="EMBL/GenBank/DDBJ databases">
        <authorList>
            <person name="Banno H."/>
            <person name="Chua N.-H."/>
        </authorList>
    </citation>
    <scope>NUCLEOTIDE SEQUENCE [LARGE SCALE GENOMIC DNA]</scope>
    <source>
        <strain evidence="2 3">YW11</strain>
    </source>
</reference>
<dbReference type="GO" id="GO:0004176">
    <property type="term" value="F:ATP-dependent peptidase activity"/>
    <property type="evidence" value="ECO:0007669"/>
    <property type="project" value="InterPro"/>
</dbReference>
<dbReference type="Pfam" id="PF00004">
    <property type="entry name" value="AAA"/>
    <property type="match status" value="1"/>
</dbReference>
<dbReference type="SUPFAM" id="SSF52540">
    <property type="entry name" value="P-loop containing nucleoside triphosphate hydrolases"/>
    <property type="match status" value="1"/>
</dbReference>
<dbReference type="GO" id="GO:0051131">
    <property type="term" value="P:chaperone-mediated protein complex assembly"/>
    <property type="evidence" value="ECO:0007669"/>
    <property type="project" value="TreeGrafter"/>
</dbReference>
<gene>
    <name evidence="2" type="ORF">CR162_15310</name>
</gene>
<comment type="caution">
    <text evidence="2">The sequence shown here is derived from an EMBL/GenBank/DDBJ whole genome shotgun (WGS) entry which is preliminary data.</text>
</comment>
<dbReference type="PANTHER" id="PTHR43718">
    <property type="entry name" value="LON PROTEASE"/>
    <property type="match status" value="1"/>
</dbReference>
<dbReference type="GO" id="GO:0006515">
    <property type="term" value="P:protein quality control for misfolded or incompletely synthesized proteins"/>
    <property type="evidence" value="ECO:0007669"/>
    <property type="project" value="TreeGrafter"/>
</dbReference>
<dbReference type="Gene3D" id="3.40.50.300">
    <property type="entry name" value="P-loop containing nucleotide triphosphate hydrolases"/>
    <property type="match status" value="1"/>
</dbReference>